<feature type="region of interest" description="Disordered" evidence="3">
    <location>
        <begin position="100"/>
        <end position="156"/>
    </location>
</feature>
<keyword evidence="2" id="KW-0106">Calcium</keyword>
<feature type="domain" description="EF-hand" evidence="4">
    <location>
        <begin position="260"/>
        <end position="295"/>
    </location>
</feature>
<feature type="compositionally biased region" description="Polar residues" evidence="3">
    <location>
        <begin position="16"/>
        <end position="27"/>
    </location>
</feature>
<dbReference type="GO" id="GO:0005509">
    <property type="term" value="F:calcium ion binding"/>
    <property type="evidence" value="ECO:0007669"/>
    <property type="project" value="InterPro"/>
</dbReference>
<dbReference type="Pfam" id="PF13499">
    <property type="entry name" value="EF-hand_7"/>
    <property type="match status" value="2"/>
</dbReference>
<evidence type="ECO:0000256" key="2">
    <source>
        <dbReference type="ARBA" id="ARBA00022837"/>
    </source>
</evidence>
<feature type="region of interest" description="Disordered" evidence="3">
    <location>
        <begin position="481"/>
        <end position="500"/>
    </location>
</feature>
<dbReference type="InterPro" id="IPR002048">
    <property type="entry name" value="EF_hand_dom"/>
</dbReference>
<keyword evidence="6" id="KW-1185">Reference proteome</keyword>
<evidence type="ECO:0000313" key="5">
    <source>
        <dbReference type="EMBL" id="KAK1939235.1"/>
    </source>
</evidence>
<organism evidence="5 6">
    <name type="scientific">Phytophthora citrophthora</name>
    <dbReference type="NCBI Taxonomy" id="4793"/>
    <lineage>
        <taxon>Eukaryota</taxon>
        <taxon>Sar</taxon>
        <taxon>Stramenopiles</taxon>
        <taxon>Oomycota</taxon>
        <taxon>Peronosporomycetes</taxon>
        <taxon>Peronosporales</taxon>
        <taxon>Peronosporaceae</taxon>
        <taxon>Phytophthora</taxon>
    </lineage>
</organism>
<dbReference type="AlphaFoldDB" id="A0AAD9GIL7"/>
<name>A0AAD9GIL7_9STRA</name>
<dbReference type="InterPro" id="IPR011992">
    <property type="entry name" value="EF-hand-dom_pair"/>
</dbReference>
<proteinExistence type="predicted"/>
<feature type="domain" description="EF-hand" evidence="4">
    <location>
        <begin position="363"/>
        <end position="398"/>
    </location>
</feature>
<feature type="region of interest" description="Disordered" evidence="3">
    <location>
        <begin position="1"/>
        <end position="78"/>
    </location>
</feature>
<reference evidence="5" key="1">
    <citation type="submission" date="2023-08" db="EMBL/GenBank/DDBJ databases">
        <title>Reference Genome Resource for the Citrus Pathogen Phytophthora citrophthora.</title>
        <authorList>
            <person name="Moller H."/>
            <person name="Coetzee B."/>
            <person name="Rose L.J."/>
            <person name="Van Niekerk J.M."/>
        </authorList>
    </citation>
    <scope>NUCLEOTIDE SEQUENCE</scope>
    <source>
        <strain evidence="5">STE-U-9442</strain>
    </source>
</reference>
<comment type="caution">
    <text evidence="5">The sequence shown here is derived from an EMBL/GenBank/DDBJ whole genome shotgun (WGS) entry which is preliminary data.</text>
</comment>
<feature type="compositionally biased region" description="Polar residues" evidence="3">
    <location>
        <begin position="133"/>
        <end position="142"/>
    </location>
</feature>
<evidence type="ECO:0000313" key="6">
    <source>
        <dbReference type="Proteomes" id="UP001259832"/>
    </source>
</evidence>
<dbReference type="PROSITE" id="PS00018">
    <property type="entry name" value="EF_HAND_1"/>
    <property type="match status" value="2"/>
</dbReference>
<dbReference type="PROSITE" id="PS50222">
    <property type="entry name" value="EF_HAND_2"/>
    <property type="match status" value="4"/>
</dbReference>
<feature type="compositionally biased region" description="Polar residues" evidence="3">
    <location>
        <begin position="56"/>
        <end position="75"/>
    </location>
</feature>
<evidence type="ECO:0000256" key="1">
    <source>
        <dbReference type="ARBA" id="ARBA00022737"/>
    </source>
</evidence>
<feature type="region of interest" description="Disordered" evidence="3">
    <location>
        <begin position="514"/>
        <end position="541"/>
    </location>
</feature>
<dbReference type="Gene3D" id="1.10.238.10">
    <property type="entry name" value="EF-hand"/>
    <property type="match status" value="2"/>
</dbReference>
<feature type="compositionally biased region" description="Polar residues" evidence="3">
    <location>
        <begin position="514"/>
        <end position="523"/>
    </location>
</feature>
<evidence type="ECO:0000256" key="3">
    <source>
        <dbReference type="SAM" id="MobiDB-lite"/>
    </source>
</evidence>
<dbReference type="PANTHER" id="PTHR23050">
    <property type="entry name" value="CALCIUM BINDING PROTEIN"/>
    <property type="match status" value="1"/>
</dbReference>
<gene>
    <name evidence="5" type="ORF">P3T76_008619</name>
</gene>
<dbReference type="Proteomes" id="UP001259832">
    <property type="component" value="Unassembled WGS sequence"/>
</dbReference>
<dbReference type="SUPFAM" id="SSF47473">
    <property type="entry name" value="EF-hand"/>
    <property type="match status" value="1"/>
</dbReference>
<feature type="region of interest" description="Disordered" evidence="3">
    <location>
        <begin position="178"/>
        <end position="204"/>
    </location>
</feature>
<sequence>MPASLQRNNFRCAIDGSNSPKNISSMSPGVAAMGSPGSPVKSRAEFPSRQRKRLQVGTTNLSKGNPFNEVYSQPSPTLPDPSITAAATRISETNVAAIRSSLESPLSRDPNTRSSGSGKAMPLVLRTEVRRLSSPTPASCSRSTEEHREFSEMPPLNQAINKTTPAERPSLQVGNNVQEDSISRSGNPVANHPAGNTPQLNSSSNKRKILLAHNRAKLYDVFMEKYGSMRAVFRAFDNDGNGMISAQRFHDMVEAAEVDLTPDETRALYKTADINGDNTVAFQEFVQMFSPCAGNAHASAISAFSPVQERSGMHDPSSSMAIKYRTPLELSPRSRRRMNQLRKQVTNELCHKHGTAIGVRGGKPEQLLAYAFKNVDSDNDGFLSYSEVEYALGRGYLQMQDAIPTSEMREMLQLMDRNGDEQISLREFVHYFAVGERDVATNLTDNARNKELAALHVKRTVDLTPRDEVDPIFAQRKNVMLQKEESPASPNNREISPGTCLPEQLNKRTAAILASSNTITSPTRKGKSQDDKPSLSSAQSSLQLEIDRRPASSCGPVGPIVAVLSPVSPDRFYHRRNERTDWGRIGVGGNGTSTDTGLYLSPQERFVTTSHEAYSPLHRAPPSAKTDEVNDSFLLMRAGKPSTTMEEDTRRARRTARFERTQMLAQEFEDSHAQAERLKDWKSRANIRKAADERFGYLDRLQEREHRITAREDHMQRRHGGASFLRMWAGSAESQFNSHDS</sequence>
<evidence type="ECO:0000259" key="4">
    <source>
        <dbReference type="PROSITE" id="PS50222"/>
    </source>
</evidence>
<dbReference type="CDD" id="cd00051">
    <property type="entry name" value="EFh"/>
    <property type="match status" value="2"/>
</dbReference>
<dbReference type="InterPro" id="IPR050145">
    <property type="entry name" value="Centrin_CML-like"/>
</dbReference>
<keyword evidence="1" id="KW-0677">Repeat</keyword>
<dbReference type="EMBL" id="JASMQC010000016">
    <property type="protein sequence ID" value="KAK1939235.1"/>
    <property type="molecule type" value="Genomic_DNA"/>
</dbReference>
<feature type="domain" description="EF-hand" evidence="4">
    <location>
        <begin position="403"/>
        <end position="438"/>
    </location>
</feature>
<accession>A0AAD9GIL7</accession>
<dbReference type="SMART" id="SM00054">
    <property type="entry name" value="EFh"/>
    <property type="match status" value="4"/>
</dbReference>
<dbReference type="FunFam" id="1.10.238.10:FF:000003">
    <property type="entry name" value="Calmodulin A"/>
    <property type="match status" value="1"/>
</dbReference>
<dbReference type="InterPro" id="IPR018247">
    <property type="entry name" value="EF_Hand_1_Ca_BS"/>
</dbReference>
<protein>
    <submittedName>
        <fullName evidence="5">Squidulin</fullName>
    </submittedName>
</protein>
<feature type="domain" description="EF-hand" evidence="4">
    <location>
        <begin position="224"/>
        <end position="259"/>
    </location>
</feature>